<organism evidence="1 2">
    <name type="scientific">Microdochium bolleyi</name>
    <dbReference type="NCBI Taxonomy" id="196109"/>
    <lineage>
        <taxon>Eukaryota</taxon>
        <taxon>Fungi</taxon>
        <taxon>Dikarya</taxon>
        <taxon>Ascomycota</taxon>
        <taxon>Pezizomycotina</taxon>
        <taxon>Sordariomycetes</taxon>
        <taxon>Xylariomycetidae</taxon>
        <taxon>Xylariales</taxon>
        <taxon>Microdochiaceae</taxon>
        <taxon>Microdochium</taxon>
    </lineage>
</organism>
<dbReference type="InParanoid" id="A0A136J0Y2"/>
<protein>
    <submittedName>
        <fullName evidence="1">Uncharacterized protein</fullName>
    </submittedName>
</protein>
<evidence type="ECO:0000313" key="1">
    <source>
        <dbReference type="EMBL" id="KXJ90842.1"/>
    </source>
</evidence>
<accession>A0A136J0Y2</accession>
<keyword evidence="2" id="KW-1185">Reference proteome</keyword>
<feature type="non-terminal residue" evidence="1">
    <location>
        <position position="79"/>
    </location>
</feature>
<sequence length="79" mass="8726">MTPALSARRRTTGASFVLPEAALLGWRGDRLRRRVQVPRGYRVFQSPRNCACRVAARCFSSVVASCRVPRGCHPPSSIV</sequence>
<reference evidence="2" key="1">
    <citation type="submission" date="2016-02" db="EMBL/GenBank/DDBJ databases">
        <title>Draft genome sequence of Microdochium bolleyi, a fungal endophyte of beachgrass.</title>
        <authorList>
            <consortium name="DOE Joint Genome Institute"/>
            <person name="David A.S."/>
            <person name="May G."/>
            <person name="Haridas S."/>
            <person name="Lim J."/>
            <person name="Wang M."/>
            <person name="Labutti K."/>
            <person name="Lipzen A."/>
            <person name="Barry K."/>
            <person name="Grigoriev I.V."/>
        </authorList>
    </citation>
    <scope>NUCLEOTIDE SEQUENCE [LARGE SCALE GENOMIC DNA]</scope>
    <source>
        <strain evidence="2">J235TASD1</strain>
    </source>
</reference>
<dbReference type="EMBL" id="KQ964251">
    <property type="protein sequence ID" value="KXJ90842.1"/>
    <property type="molecule type" value="Genomic_DNA"/>
</dbReference>
<dbReference type="AlphaFoldDB" id="A0A136J0Y2"/>
<evidence type="ECO:0000313" key="2">
    <source>
        <dbReference type="Proteomes" id="UP000070501"/>
    </source>
</evidence>
<dbReference type="Proteomes" id="UP000070501">
    <property type="component" value="Unassembled WGS sequence"/>
</dbReference>
<name>A0A136J0Y2_9PEZI</name>
<gene>
    <name evidence="1" type="ORF">Micbo1qcDRAFT_163488</name>
</gene>
<proteinExistence type="predicted"/>